<feature type="transmembrane region" description="Helical" evidence="1">
    <location>
        <begin position="189"/>
        <end position="209"/>
    </location>
</feature>
<sequence length="225" mass="26154">MIDVGGLRNGIKLGQVSRNWTSGSLRDFIKSTFPCTNVLSDHVKLERLFTARNIERVADIQVIWTSNLADHLQLEDDDTKVRLFSHASFLELQRQCDLFPAGFIDETLQTLSLLLPSNDKKTVAWFRREQRRNLNDEFIDGKAITSRPLSMKERQIDNFEFWHDRLVMLKQAFDEADPKTSDRRKPVQWFNFWFAIALVVGLTFFFGLVQSIEGGIQVYKAYYPS</sequence>
<gene>
    <name evidence="2" type="ORF">NA56DRAFT_585648</name>
</gene>
<organism evidence="2 3">
    <name type="scientific">Hyaloscypha hepaticicola</name>
    <dbReference type="NCBI Taxonomy" id="2082293"/>
    <lineage>
        <taxon>Eukaryota</taxon>
        <taxon>Fungi</taxon>
        <taxon>Dikarya</taxon>
        <taxon>Ascomycota</taxon>
        <taxon>Pezizomycotina</taxon>
        <taxon>Leotiomycetes</taxon>
        <taxon>Helotiales</taxon>
        <taxon>Hyaloscyphaceae</taxon>
        <taxon>Hyaloscypha</taxon>
    </lineage>
</organism>
<evidence type="ECO:0000256" key="1">
    <source>
        <dbReference type="SAM" id="Phobius"/>
    </source>
</evidence>
<keyword evidence="1" id="KW-1133">Transmembrane helix</keyword>
<dbReference type="AlphaFoldDB" id="A0A2J6PHE2"/>
<name>A0A2J6PHE2_9HELO</name>
<dbReference type="Proteomes" id="UP000235672">
    <property type="component" value="Unassembled WGS sequence"/>
</dbReference>
<dbReference type="EMBL" id="KZ613531">
    <property type="protein sequence ID" value="PMD13462.1"/>
    <property type="molecule type" value="Genomic_DNA"/>
</dbReference>
<protein>
    <submittedName>
        <fullName evidence="2">Uncharacterized protein</fullName>
    </submittedName>
</protein>
<keyword evidence="1" id="KW-0472">Membrane</keyword>
<keyword evidence="1" id="KW-0812">Transmembrane</keyword>
<keyword evidence="3" id="KW-1185">Reference proteome</keyword>
<reference evidence="2 3" key="1">
    <citation type="submission" date="2016-05" db="EMBL/GenBank/DDBJ databases">
        <title>A degradative enzymes factory behind the ericoid mycorrhizal symbiosis.</title>
        <authorList>
            <consortium name="DOE Joint Genome Institute"/>
            <person name="Martino E."/>
            <person name="Morin E."/>
            <person name="Grelet G."/>
            <person name="Kuo A."/>
            <person name="Kohler A."/>
            <person name="Daghino S."/>
            <person name="Barry K."/>
            <person name="Choi C."/>
            <person name="Cichocki N."/>
            <person name="Clum A."/>
            <person name="Copeland A."/>
            <person name="Hainaut M."/>
            <person name="Haridas S."/>
            <person name="Labutti K."/>
            <person name="Lindquist E."/>
            <person name="Lipzen A."/>
            <person name="Khouja H.-R."/>
            <person name="Murat C."/>
            <person name="Ohm R."/>
            <person name="Olson A."/>
            <person name="Spatafora J."/>
            <person name="Veneault-Fourrey C."/>
            <person name="Henrissat B."/>
            <person name="Grigoriev I."/>
            <person name="Martin F."/>
            <person name="Perotto S."/>
        </authorList>
    </citation>
    <scope>NUCLEOTIDE SEQUENCE [LARGE SCALE GENOMIC DNA]</scope>
    <source>
        <strain evidence="2 3">UAMH 7357</strain>
    </source>
</reference>
<proteinExistence type="predicted"/>
<accession>A0A2J6PHE2</accession>
<dbReference type="OrthoDB" id="5428890at2759"/>
<evidence type="ECO:0000313" key="3">
    <source>
        <dbReference type="Proteomes" id="UP000235672"/>
    </source>
</evidence>
<evidence type="ECO:0000313" key="2">
    <source>
        <dbReference type="EMBL" id="PMD13462.1"/>
    </source>
</evidence>